<evidence type="ECO:0000256" key="4">
    <source>
        <dbReference type="ARBA" id="ARBA00022692"/>
    </source>
</evidence>
<dbReference type="PANTHER" id="PTHR30069">
    <property type="entry name" value="TONB-DEPENDENT OUTER MEMBRANE RECEPTOR"/>
    <property type="match status" value="1"/>
</dbReference>
<feature type="domain" description="TonB-dependent receptor-like beta-barrel" evidence="8">
    <location>
        <begin position="324"/>
        <end position="786"/>
    </location>
</feature>
<organism evidence="9 10">
    <name type="scientific">Corallococcus praedator</name>
    <dbReference type="NCBI Taxonomy" id="2316724"/>
    <lineage>
        <taxon>Bacteria</taxon>
        <taxon>Pseudomonadati</taxon>
        <taxon>Myxococcota</taxon>
        <taxon>Myxococcia</taxon>
        <taxon>Myxococcales</taxon>
        <taxon>Cystobacterineae</taxon>
        <taxon>Myxococcaceae</taxon>
        <taxon>Corallococcus</taxon>
    </lineage>
</organism>
<sequence>MICEDAQTGARRACLGPRDASVDGSGMTWVARAALAALLACGSGARASSDIVGTAVDVWEEAPLKDVQVWAHSPSQDVSRFARTDAQGRFHFAQLPPGTYSLLFSTEQDRSQHRYWVLRKEDVLLRDGVTLRVDAALVEESGTMICFGGRDRDVNRSRTDWSLTPSYLGGFAVGRSTPVQGAVRSLDGLLALAAGGRTDASGAGISFHGASAFENRHVLEGISTSDPSFGTNALPLSTELLGSFLLTTGGYAPEMGRVSGGLIEATLPTDATPLVDLATLDTVEYDDALEAAKSLHGSVFGSWAPGVLEGPRASDTGTLQHLGDFGATVGGPLIPERLSFFAGVTPALSRVATPRSAQQGEPSRFTDQRSVQALAKLTYSPSLAHVLSLSWVTTPASLRGASPPVGDAWTGSGSDSTTTLMALGYSGYPGPVQVDARVGWLRQQGSDAAFPHERERLQANARTTYRLKALGAHVFRAGADAEFLRDAPLGASATSQQVGVFVQDFWDVRDWFAVNGGVRYDVQWLRDTDGGPALRLGRPFSPRLGVVLDPSGRTFSRFFAHVAKVQGPVLLGLLTPPSSRVSLAPGLVAPSSTEFLAGVELPLMSEDTLGATYTHRRLETGLRSLNRDDGGLVLVNPGTGLGADLPEARRTYEAVMLEWRRTLRFGWQAQVSYTWSRLRGNDAGLMLLSDARGVPRLVTDTEAREPDALLPADRTHILKAFGSREFKHSHRLKSVLGLSYLGGSGTPVDGVAERLPWSHTVNVHVDVRYRVDRVANASFSLDVFNLLNGQAETRLDVAGAPLRYPLPRQVRIGVRYTF</sequence>
<dbReference type="InterPro" id="IPR000531">
    <property type="entry name" value="Beta-barrel_TonB"/>
</dbReference>
<keyword evidence="5" id="KW-0798">TonB box</keyword>
<dbReference type="Pfam" id="PF00593">
    <property type="entry name" value="TonB_dep_Rec_b-barrel"/>
    <property type="match status" value="1"/>
</dbReference>
<protein>
    <submittedName>
        <fullName evidence="9">TonB-dependent receptor</fullName>
    </submittedName>
</protein>
<dbReference type="InterPro" id="IPR036942">
    <property type="entry name" value="Beta-barrel_TonB_sf"/>
</dbReference>
<evidence type="ECO:0000259" key="8">
    <source>
        <dbReference type="Pfam" id="PF00593"/>
    </source>
</evidence>
<keyword evidence="3" id="KW-1134">Transmembrane beta strand</keyword>
<evidence type="ECO:0000313" key="10">
    <source>
        <dbReference type="Proteomes" id="UP000278907"/>
    </source>
</evidence>
<comment type="subcellular location">
    <subcellularLocation>
        <location evidence="1">Cell outer membrane</location>
        <topology evidence="1">Multi-pass membrane protein</topology>
    </subcellularLocation>
</comment>
<accession>A0ABX9QMR6</accession>
<evidence type="ECO:0000256" key="3">
    <source>
        <dbReference type="ARBA" id="ARBA00022452"/>
    </source>
</evidence>
<proteinExistence type="predicted"/>
<keyword evidence="4" id="KW-0812">Transmembrane</keyword>
<dbReference type="EMBL" id="RAWI01000034">
    <property type="protein sequence ID" value="RKI13940.1"/>
    <property type="molecule type" value="Genomic_DNA"/>
</dbReference>
<comment type="caution">
    <text evidence="9">The sequence shown here is derived from an EMBL/GenBank/DDBJ whole genome shotgun (WGS) entry which is preliminary data.</text>
</comment>
<dbReference type="PANTHER" id="PTHR30069:SF46">
    <property type="entry name" value="OAR PROTEIN"/>
    <property type="match status" value="1"/>
</dbReference>
<reference evidence="9 10" key="1">
    <citation type="submission" date="2018-09" db="EMBL/GenBank/DDBJ databases">
        <authorList>
            <person name="Livingstone P.G."/>
            <person name="Whitworth D.E."/>
        </authorList>
    </citation>
    <scope>NUCLEOTIDE SEQUENCE [LARGE SCALE GENOMIC DNA]</scope>
    <source>
        <strain evidence="9 10">CA031B</strain>
    </source>
</reference>
<dbReference type="SUPFAM" id="SSF49452">
    <property type="entry name" value="Starch-binding domain-like"/>
    <property type="match status" value="1"/>
</dbReference>
<dbReference type="Gene3D" id="2.60.40.1120">
    <property type="entry name" value="Carboxypeptidase-like, regulatory domain"/>
    <property type="match status" value="1"/>
</dbReference>
<keyword evidence="9" id="KW-0675">Receptor</keyword>
<dbReference type="InterPro" id="IPR013784">
    <property type="entry name" value="Carb-bd-like_fold"/>
</dbReference>
<gene>
    <name evidence="9" type="ORF">D7Y13_06945</name>
</gene>
<dbReference type="InterPro" id="IPR039426">
    <property type="entry name" value="TonB-dep_rcpt-like"/>
</dbReference>
<evidence type="ECO:0000313" key="9">
    <source>
        <dbReference type="EMBL" id="RKI13940.1"/>
    </source>
</evidence>
<dbReference type="Pfam" id="PF13620">
    <property type="entry name" value="CarboxypepD_reg"/>
    <property type="match status" value="1"/>
</dbReference>
<dbReference type="Proteomes" id="UP000278907">
    <property type="component" value="Unassembled WGS sequence"/>
</dbReference>
<keyword evidence="7" id="KW-0998">Cell outer membrane</keyword>
<name>A0ABX9QMR6_9BACT</name>
<dbReference type="SUPFAM" id="SSF56935">
    <property type="entry name" value="Porins"/>
    <property type="match status" value="1"/>
</dbReference>
<keyword evidence="10" id="KW-1185">Reference proteome</keyword>
<dbReference type="Gene3D" id="2.40.170.20">
    <property type="entry name" value="TonB-dependent receptor, beta-barrel domain"/>
    <property type="match status" value="1"/>
</dbReference>
<evidence type="ECO:0000256" key="6">
    <source>
        <dbReference type="ARBA" id="ARBA00023136"/>
    </source>
</evidence>
<evidence type="ECO:0000256" key="7">
    <source>
        <dbReference type="ARBA" id="ARBA00023237"/>
    </source>
</evidence>
<keyword evidence="2" id="KW-0813">Transport</keyword>
<evidence type="ECO:0000256" key="2">
    <source>
        <dbReference type="ARBA" id="ARBA00022448"/>
    </source>
</evidence>
<keyword evidence="6" id="KW-0472">Membrane</keyword>
<evidence type="ECO:0000256" key="5">
    <source>
        <dbReference type="ARBA" id="ARBA00023077"/>
    </source>
</evidence>
<evidence type="ECO:0000256" key="1">
    <source>
        <dbReference type="ARBA" id="ARBA00004571"/>
    </source>
</evidence>